<proteinExistence type="predicted"/>
<evidence type="ECO:0000313" key="2">
    <source>
        <dbReference type="Proteomes" id="UP000314294"/>
    </source>
</evidence>
<accession>A0A4Z2IZL5</accession>
<comment type="caution">
    <text evidence="1">The sequence shown here is derived from an EMBL/GenBank/DDBJ whole genome shotgun (WGS) entry which is preliminary data.</text>
</comment>
<keyword evidence="2" id="KW-1185">Reference proteome</keyword>
<gene>
    <name evidence="1" type="ORF">EYF80_006421</name>
</gene>
<evidence type="ECO:0000313" key="1">
    <source>
        <dbReference type="EMBL" id="TNN83440.1"/>
    </source>
</evidence>
<dbReference type="Proteomes" id="UP000314294">
    <property type="component" value="Unassembled WGS sequence"/>
</dbReference>
<reference evidence="1 2" key="1">
    <citation type="submission" date="2019-03" db="EMBL/GenBank/DDBJ databases">
        <title>First draft genome of Liparis tanakae, snailfish: a comprehensive survey of snailfish specific genes.</title>
        <authorList>
            <person name="Kim W."/>
            <person name="Song I."/>
            <person name="Jeong J.-H."/>
            <person name="Kim D."/>
            <person name="Kim S."/>
            <person name="Ryu S."/>
            <person name="Song J.Y."/>
            <person name="Lee S.K."/>
        </authorList>
    </citation>
    <scope>NUCLEOTIDE SEQUENCE [LARGE SCALE GENOMIC DNA]</scope>
    <source>
        <tissue evidence="1">Muscle</tissue>
    </source>
</reference>
<sequence length="70" mass="7635">MSSSEATLGGERIESLPRSWTLQGKLWTGGGGRKEPGECGLAGKIQFLREETGSESGRLAEWLLKTRKDI</sequence>
<dbReference type="AlphaFoldDB" id="A0A4Z2IZL5"/>
<name>A0A4Z2IZL5_9TELE</name>
<dbReference type="EMBL" id="SRLO01000033">
    <property type="protein sequence ID" value="TNN83440.1"/>
    <property type="molecule type" value="Genomic_DNA"/>
</dbReference>
<organism evidence="1 2">
    <name type="scientific">Liparis tanakae</name>
    <name type="common">Tanaka's snailfish</name>
    <dbReference type="NCBI Taxonomy" id="230148"/>
    <lineage>
        <taxon>Eukaryota</taxon>
        <taxon>Metazoa</taxon>
        <taxon>Chordata</taxon>
        <taxon>Craniata</taxon>
        <taxon>Vertebrata</taxon>
        <taxon>Euteleostomi</taxon>
        <taxon>Actinopterygii</taxon>
        <taxon>Neopterygii</taxon>
        <taxon>Teleostei</taxon>
        <taxon>Neoteleostei</taxon>
        <taxon>Acanthomorphata</taxon>
        <taxon>Eupercaria</taxon>
        <taxon>Perciformes</taxon>
        <taxon>Cottioidei</taxon>
        <taxon>Cottales</taxon>
        <taxon>Liparidae</taxon>
        <taxon>Liparis</taxon>
    </lineage>
</organism>
<protein>
    <submittedName>
        <fullName evidence="1">Uncharacterized protein</fullName>
    </submittedName>
</protein>